<feature type="transmembrane region" description="Helical" evidence="7">
    <location>
        <begin position="333"/>
        <end position="352"/>
    </location>
</feature>
<reference evidence="9" key="1">
    <citation type="journal article" date="2021" name="Nat. Microbiol.">
        <title>Cocultivation of an ultrasmall environmental parasitic bacterium with lytic ability against bacteria associated with wastewater foams.</title>
        <authorList>
            <person name="Batinovic S."/>
            <person name="Rose J.J.A."/>
            <person name="Ratcliffe J."/>
            <person name="Seviour R.J."/>
            <person name="Petrovski S."/>
        </authorList>
    </citation>
    <scope>NUCLEOTIDE SEQUENCE</scope>
    <source>
        <strain evidence="9">CON9</strain>
    </source>
</reference>
<feature type="transmembrane region" description="Helical" evidence="7">
    <location>
        <begin position="359"/>
        <end position="379"/>
    </location>
</feature>
<feature type="transmembrane region" description="Helical" evidence="7">
    <location>
        <begin position="251"/>
        <end position="269"/>
    </location>
</feature>
<dbReference type="InterPro" id="IPR020846">
    <property type="entry name" value="MFS_dom"/>
</dbReference>
<protein>
    <submittedName>
        <fullName evidence="9">MFS transporter</fullName>
    </submittedName>
</protein>
<feature type="transmembrane region" description="Helical" evidence="7">
    <location>
        <begin position="220"/>
        <end position="239"/>
    </location>
</feature>
<dbReference type="Pfam" id="PF07690">
    <property type="entry name" value="MFS_1"/>
    <property type="match status" value="1"/>
</dbReference>
<sequence>MSLRARDAGTTSVPENPEDNAAIPRADIGAGRTLAVVAVLCFGGLVASVMQTLIIPIQPELPATLGTSIENASWVITATLLGGAVAMPIAGRLADMFGKQRVLAVSAAFLVLGSAIAAAGSSLPTLVAGRAVQGMAMGFIPVGISLMREVTPDHLTSMAVSAMSAMMGVGAGIGLPLAAWISETADWHVLFWMSGGLGLIVLTLTLLVVPHIDDAVGGRLDLIGALGLAVGLIGVLTAVTKGNDWGWSEPITQGLLVGGLVVLLLWSWFELRHHEPLVDLRTTARPAVLCTNIASIAVGFGMMAQAVTIPLLLETPTSTGAGLGQTVLQAGLWMAPFGGMMLLMSPVSGALIQRIGGRYAFLIGSALLGTGYLVALFLMESPWQVMIASIVCAAGVGVAYSAMPTLIMANVPADESGAAVGLNGLMRSIGTTSASAVIAMVLAGSTVTVAGHDYPDQTAFRWCFLIGAAASYLGFLIALLIPRR</sequence>
<feature type="transmembrane region" description="Helical" evidence="7">
    <location>
        <begin position="385"/>
        <end position="407"/>
    </location>
</feature>
<proteinExistence type="predicted"/>
<dbReference type="PANTHER" id="PTHR42718">
    <property type="entry name" value="MAJOR FACILITATOR SUPERFAMILY MULTIDRUG TRANSPORTER MFSC"/>
    <property type="match status" value="1"/>
</dbReference>
<gene>
    <name evidence="9" type="ORF">GII31_03475</name>
</gene>
<feature type="transmembrane region" description="Helical" evidence="7">
    <location>
        <begin position="289"/>
        <end position="313"/>
    </location>
</feature>
<comment type="subcellular location">
    <subcellularLocation>
        <location evidence="1">Cell membrane</location>
        <topology evidence="1">Multi-pass membrane protein</topology>
    </subcellularLocation>
</comment>
<dbReference type="InterPro" id="IPR036259">
    <property type="entry name" value="MFS_trans_sf"/>
</dbReference>
<evidence type="ECO:0000256" key="4">
    <source>
        <dbReference type="ARBA" id="ARBA00022989"/>
    </source>
</evidence>
<dbReference type="Gene3D" id="1.20.1250.20">
    <property type="entry name" value="MFS general substrate transporter like domains"/>
    <property type="match status" value="2"/>
</dbReference>
<feature type="transmembrane region" description="Helical" evidence="7">
    <location>
        <begin position="72"/>
        <end position="90"/>
    </location>
</feature>
<evidence type="ECO:0000256" key="3">
    <source>
        <dbReference type="ARBA" id="ARBA00022692"/>
    </source>
</evidence>
<feature type="region of interest" description="Disordered" evidence="6">
    <location>
        <begin position="1"/>
        <end position="22"/>
    </location>
</feature>
<evidence type="ECO:0000256" key="6">
    <source>
        <dbReference type="SAM" id="MobiDB-lite"/>
    </source>
</evidence>
<evidence type="ECO:0000313" key="9">
    <source>
        <dbReference type="EMBL" id="QHN34103.1"/>
    </source>
</evidence>
<evidence type="ECO:0000256" key="5">
    <source>
        <dbReference type="ARBA" id="ARBA00023136"/>
    </source>
</evidence>
<accession>A0ABX6IE91</accession>
<keyword evidence="10" id="KW-1185">Reference proteome</keyword>
<feature type="domain" description="Major facilitator superfamily (MFS) profile" evidence="8">
    <location>
        <begin position="36"/>
        <end position="484"/>
    </location>
</feature>
<feature type="transmembrane region" description="Helical" evidence="7">
    <location>
        <begin position="127"/>
        <end position="147"/>
    </location>
</feature>
<feature type="transmembrane region" description="Helical" evidence="7">
    <location>
        <begin position="459"/>
        <end position="481"/>
    </location>
</feature>
<keyword evidence="4 7" id="KW-1133">Transmembrane helix</keyword>
<dbReference type="CDD" id="cd17504">
    <property type="entry name" value="MFS_MMR_MDR_like"/>
    <property type="match status" value="1"/>
</dbReference>
<evidence type="ECO:0000256" key="1">
    <source>
        <dbReference type="ARBA" id="ARBA00004651"/>
    </source>
</evidence>
<dbReference type="EMBL" id="CP045809">
    <property type="protein sequence ID" value="QHN34103.1"/>
    <property type="molecule type" value="Genomic_DNA"/>
</dbReference>
<dbReference type="Proteomes" id="UP001059836">
    <property type="component" value="Chromosome"/>
</dbReference>
<feature type="transmembrane region" description="Helical" evidence="7">
    <location>
        <begin position="102"/>
        <end position="121"/>
    </location>
</feature>
<evidence type="ECO:0000256" key="7">
    <source>
        <dbReference type="SAM" id="Phobius"/>
    </source>
</evidence>
<evidence type="ECO:0000313" key="10">
    <source>
        <dbReference type="Proteomes" id="UP001059836"/>
    </source>
</evidence>
<evidence type="ECO:0000259" key="8">
    <source>
        <dbReference type="PROSITE" id="PS50850"/>
    </source>
</evidence>
<dbReference type="PROSITE" id="PS50850">
    <property type="entry name" value="MFS"/>
    <property type="match status" value="1"/>
</dbReference>
<keyword evidence="3 7" id="KW-0812">Transmembrane</keyword>
<keyword evidence="5 7" id="KW-0472">Membrane</keyword>
<feature type="transmembrane region" description="Helical" evidence="7">
    <location>
        <begin position="159"/>
        <end position="181"/>
    </location>
</feature>
<feature type="transmembrane region" description="Helical" evidence="7">
    <location>
        <begin position="34"/>
        <end position="57"/>
    </location>
</feature>
<dbReference type="SUPFAM" id="SSF103473">
    <property type="entry name" value="MFS general substrate transporter"/>
    <property type="match status" value="1"/>
</dbReference>
<evidence type="ECO:0000256" key="2">
    <source>
        <dbReference type="ARBA" id="ARBA00022448"/>
    </source>
</evidence>
<dbReference type="RefSeq" id="WP_213246850.1">
    <property type="nucleotide sequence ID" value="NZ_CP045806.1"/>
</dbReference>
<feature type="transmembrane region" description="Helical" evidence="7">
    <location>
        <begin position="428"/>
        <end position="447"/>
    </location>
</feature>
<keyword evidence="2" id="KW-0813">Transport</keyword>
<organism evidence="9 10">
    <name type="scientific">Gordonia pseudamarae</name>
    <dbReference type="NCBI Taxonomy" id="2831662"/>
    <lineage>
        <taxon>Bacteria</taxon>
        <taxon>Bacillati</taxon>
        <taxon>Actinomycetota</taxon>
        <taxon>Actinomycetes</taxon>
        <taxon>Mycobacteriales</taxon>
        <taxon>Gordoniaceae</taxon>
        <taxon>Gordonia</taxon>
    </lineage>
</organism>
<dbReference type="PANTHER" id="PTHR42718:SF9">
    <property type="entry name" value="MAJOR FACILITATOR SUPERFAMILY MULTIDRUG TRANSPORTER MFSC"/>
    <property type="match status" value="1"/>
</dbReference>
<feature type="transmembrane region" description="Helical" evidence="7">
    <location>
        <begin position="187"/>
        <end position="208"/>
    </location>
</feature>
<name>A0ABX6IE91_9ACTN</name>
<dbReference type="InterPro" id="IPR011701">
    <property type="entry name" value="MFS"/>
</dbReference>